<dbReference type="GO" id="GO:0005576">
    <property type="term" value="C:extracellular region"/>
    <property type="evidence" value="ECO:0007669"/>
    <property type="project" value="UniProtKB-SubCell"/>
</dbReference>
<keyword evidence="6" id="KW-0732">Signal</keyword>
<accession>A0AAN6SRE9</accession>
<comment type="caution">
    <text evidence="8">The sequence shown here is derived from an EMBL/GenBank/DDBJ whole genome shotgun (WGS) entry which is preliminary data.</text>
</comment>
<comment type="subcellular location">
    <subcellularLocation>
        <location evidence="1">Secreted</location>
    </subcellularLocation>
</comment>
<dbReference type="GO" id="GO:0030145">
    <property type="term" value="F:manganese ion binding"/>
    <property type="evidence" value="ECO:0007669"/>
    <property type="project" value="InterPro"/>
</dbReference>
<name>A0AAN6SRE9_9PEZI</name>
<dbReference type="EMBL" id="MU854402">
    <property type="protein sequence ID" value="KAK4039381.1"/>
    <property type="molecule type" value="Genomic_DNA"/>
</dbReference>
<evidence type="ECO:0000256" key="1">
    <source>
        <dbReference type="ARBA" id="ARBA00004613"/>
    </source>
</evidence>
<keyword evidence="4" id="KW-0479">Metal-binding</keyword>
<evidence type="ECO:0000256" key="3">
    <source>
        <dbReference type="ARBA" id="ARBA00022525"/>
    </source>
</evidence>
<evidence type="ECO:0000256" key="6">
    <source>
        <dbReference type="SAM" id="SignalP"/>
    </source>
</evidence>
<sequence>MFSKSIFSPAALLALCSSVTALSIPAQLQLADTAVDRYQILPKNEDFVFDFNTAPFPMANRQTFPALVGTNIAMAITAIEACSMASLHIHPRSAEILVVLQGRVLTEMIPEGGVLDTTDPDNVKPRVIRNELTANQTTIFPQGSFHAQMNPDCTPAFAVAAFSSEDPGAALVLPQAFEQPDEFVLNSFGGALSAKDLARFRAAVPQTPFFDVKACRKRCGL</sequence>
<dbReference type="Proteomes" id="UP001303115">
    <property type="component" value="Unassembled WGS sequence"/>
</dbReference>
<evidence type="ECO:0000259" key="7">
    <source>
        <dbReference type="SMART" id="SM00835"/>
    </source>
</evidence>
<proteinExistence type="inferred from homology"/>
<reference evidence="9" key="1">
    <citation type="journal article" date="2023" name="Mol. Phylogenet. Evol.">
        <title>Genome-scale phylogeny and comparative genomics of the fungal order Sordariales.</title>
        <authorList>
            <person name="Hensen N."/>
            <person name="Bonometti L."/>
            <person name="Westerberg I."/>
            <person name="Brannstrom I.O."/>
            <person name="Guillou S."/>
            <person name="Cros-Aarteil S."/>
            <person name="Calhoun S."/>
            <person name="Haridas S."/>
            <person name="Kuo A."/>
            <person name="Mondo S."/>
            <person name="Pangilinan J."/>
            <person name="Riley R."/>
            <person name="LaButti K."/>
            <person name="Andreopoulos B."/>
            <person name="Lipzen A."/>
            <person name="Chen C."/>
            <person name="Yan M."/>
            <person name="Daum C."/>
            <person name="Ng V."/>
            <person name="Clum A."/>
            <person name="Steindorff A."/>
            <person name="Ohm R.A."/>
            <person name="Martin F."/>
            <person name="Silar P."/>
            <person name="Natvig D.O."/>
            <person name="Lalanne C."/>
            <person name="Gautier V."/>
            <person name="Ament-Velasquez S.L."/>
            <person name="Kruys A."/>
            <person name="Hutchinson M.I."/>
            <person name="Powell A.J."/>
            <person name="Barry K."/>
            <person name="Miller A.N."/>
            <person name="Grigoriev I.V."/>
            <person name="Debuchy R."/>
            <person name="Gladieux P."/>
            <person name="Hiltunen Thoren M."/>
            <person name="Johannesson H."/>
        </authorList>
    </citation>
    <scope>NUCLEOTIDE SEQUENCE [LARGE SCALE GENOMIC DNA]</scope>
    <source>
        <strain evidence="9">CBS 284.82</strain>
    </source>
</reference>
<keyword evidence="5" id="KW-0464">Manganese</keyword>
<dbReference type="InterPro" id="IPR001929">
    <property type="entry name" value="Germin"/>
</dbReference>
<protein>
    <submittedName>
        <fullName evidence="8">Spherulin-1A</fullName>
    </submittedName>
</protein>
<keyword evidence="9" id="KW-1185">Reference proteome</keyword>
<evidence type="ECO:0000256" key="4">
    <source>
        <dbReference type="ARBA" id="ARBA00022723"/>
    </source>
</evidence>
<dbReference type="InterPro" id="IPR006045">
    <property type="entry name" value="Cupin_1"/>
</dbReference>
<gene>
    <name evidence="8" type="ORF">C8A01DRAFT_16643</name>
</gene>
<keyword evidence="3" id="KW-0964">Secreted</keyword>
<dbReference type="PANTHER" id="PTHR31238">
    <property type="entry name" value="GERMIN-LIKE PROTEIN SUBFAMILY 3 MEMBER 3"/>
    <property type="match status" value="1"/>
</dbReference>
<dbReference type="SMART" id="SM00835">
    <property type="entry name" value="Cupin_1"/>
    <property type="match status" value="1"/>
</dbReference>
<dbReference type="InterPro" id="IPR014710">
    <property type="entry name" value="RmlC-like_jellyroll"/>
</dbReference>
<dbReference type="SUPFAM" id="SSF51182">
    <property type="entry name" value="RmlC-like cupins"/>
    <property type="match status" value="1"/>
</dbReference>
<dbReference type="Gene3D" id="2.60.120.10">
    <property type="entry name" value="Jelly Rolls"/>
    <property type="match status" value="1"/>
</dbReference>
<evidence type="ECO:0000313" key="9">
    <source>
        <dbReference type="Proteomes" id="UP001303115"/>
    </source>
</evidence>
<dbReference type="CDD" id="cd02241">
    <property type="entry name" value="cupin_OxOx"/>
    <property type="match status" value="1"/>
</dbReference>
<feature type="domain" description="Cupin type-1" evidence="7">
    <location>
        <begin position="38"/>
        <end position="198"/>
    </location>
</feature>
<dbReference type="InterPro" id="IPR011051">
    <property type="entry name" value="RmlC_Cupin_sf"/>
</dbReference>
<evidence type="ECO:0000256" key="5">
    <source>
        <dbReference type="ARBA" id="ARBA00023211"/>
    </source>
</evidence>
<evidence type="ECO:0000313" key="8">
    <source>
        <dbReference type="EMBL" id="KAK4039381.1"/>
    </source>
</evidence>
<feature type="signal peptide" evidence="6">
    <location>
        <begin position="1"/>
        <end position="21"/>
    </location>
</feature>
<feature type="chain" id="PRO_5042819247" evidence="6">
    <location>
        <begin position="22"/>
        <end position="221"/>
    </location>
</feature>
<dbReference type="AlphaFoldDB" id="A0AAN6SRE9"/>
<organism evidence="8 9">
    <name type="scientific">Parachaetomium inaequale</name>
    <dbReference type="NCBI Taxonomy" id="2588326"/>
    <lineage>
        <taxon>Eukaryota</taxon>
        <taxon>Fungi</taxon>
        <taxon>Dikarya</taxon>
        <taxon>Ascomycota</taxon>
        <taxon>Pezizomycotina</taxon>
        <taxon>Sordariomycetes</taxon>
        <taxon>Sordariomycetidae</taxon>
        <taxon>Sordariales</taxon>
        <taxon>Chaetomiaceae</taxon>
        <taxon>Parachaetomium</taxon>
    </lineage>
</organism>
<comment type="similarity">
    <text evidence="2">Belongs to the germin family.</text>
</comment>
<evidence type="ECO:0000256" key="2">
    <source>
        <dbReference type="ARBA" id="ARBA00007456"/>
    </source>
</evidence>
<dbReference type="Pfam" id="PF00190">
    <property type="entry name" value="Cupin_1"/>
    <property type="match status" value="1"/>
</dbReference>